<dbReference type="Gene3D" id="3.90.280.10">
    <property type="entry name" value="PEBP-like"/>
    <property type="match status" value="1"/>
</dbReference>
<dbReference type="SUPFAM" id="SSF49777">
    <property type="entry name" value="PEBP-like"/>
    <property type="match status" value="1"/>
</dbReference>
<dbReference type="OrthoDB" id="9797506at2"/>
<dbReference type="CDD" id="cd00865">
    <property type="entry name" value="PEBP_bact_arch"/>
    <property type="match status" value="1"/>
</dbReference>
<name>A0A1Z5I9E8_9LACO</name>
<reference evidence="1 2" key="1">
    <citation type="submission" date="2015-11" db="EMBL/GenBank/DDBJ databases">
        <title>Draft genome sequences of new species of the genus Lactobacillus isolated from orchardgrass silage.</title>
        <authorList>
            <person name="Tohno M."/>
            <person name="Tanizawa Y."/>
            <person name="Arita M."/>
        </authorList>
    </citation>
    <scope>NUCLEOTIDE SEQUENCE [LARGE SCALE GENOMIC DNA]</scope>
    <source>
        <strain evidence="1 2">IWT30</strain>
    </source>
</reference>
<accession>A0A1Z5I9E8</accession>
<protein>
    <submittedName>
        <fullName evidence="1">Phosphatidylethanolamine-binding protein</fullName>
    </submittedName>
</protein>
<dbReference type="PANTHER" id="PTHR30289:SF1">
    <property type="entry name" value="PEBP (PHOSPHATIDYLETHANOLAMINE-BINDING PROTEIN) FAMILY PROTEIN"/>
    <property type="match status" value="1"/>
</dbReference>
<organism evidence="1 2">
    <name type="scientific">Secundilactobacillus mixtipabuli</name>
    <dbReference type="NCBI Taxonomy" id="1435342"/>
    <lineage>
        <taxon>Bacteria</taxon>
        <taxon>Bacillati</taxon>
        <taxon>Bacillota</taxon>
        <taxon>Bacilli</taxon>
        <taxon>Lactobacillales</taxon>
        <taxon>Lactobacillaceae</taxon>
        <taxon>Secundilactobacillus</taxon>
    </lineage>
</organism>
<dbReference type="InterPro" id="IPR008914">
    <property type="entry name" value="PEBP"/>
</dbReference>
<comment type="caution">
    <text evidence="1">The sequence shown here is derived from an EMBL/GenBank/DDBJ whole genome shotgun (WGS) entry which is preliminary data.</text>
</comment>
<dbReference type="EMBL" id="BCMF01000001">
    <property type="protein sequence ID" value="GAW98278.1"/>
    <property type="molecule type" value="Genomic_DNA"/>
</dbReference>
<dbReference type="AlphaFoldDB" id="A0A1Z5I9E8"/>
<dbReference type="PANTHER" id="PTHR30289">
    <property type="entry name" value="UNCHARACTERIZED PROTEIN YBCL-RELATED"/>
    <property type="match status" value="1"/>
</dbReference>
<gene>
    <name evidence="1" type="ORF">IWT30_00222</name>
</gene>
<dbReference type="NCBIfam" id="TIGR00481">
    <property type="entry name" value="YbhB/YbcL family Raf kinase inhibitor-like protein"/>
    <property type="match status" value="1"/>
</dbReference>
<keyword evidence="2" id="KW-1185">Reference proteome</keyword>
<evidence type="ECO:0000313" key="1">
    <source>
        <dbReference type="EMBL" id="GAW98278.1"/>
    </source>
</evidence>
<dbReference type="Proteomes" id="UP000198374">
    <property type="component" value="Unassembled WGS sequence"/>
</dbReference>
<proteinExistence type="predicted"/>
<dbReference type="InterPro" id="IPR005247">
    <property type="entry name" value="YbhB_YbcL/LppC-like"/>
</dbReference>
<dbReference type="InterPro" id="IPR036610">
    <property type="entry name" value="PEBP-like_sf"/>
</dbReference>
<sequence length="169" mass="18610">MQIEVPVTNGYLPDIYGKYAPEKYRIDDGPVRSFPIKIMAAPADTKTFAVVMIDHDAIPVSGFTWIHWVAANLPGDLITIPENASQSGEIPMTFGNNSSAGGLVHNQNPLTSQHYNGPMPPNKDHRYTVIVYALDSKLPLKDGFWLNDLHDTMKDHVLAEASQVVLGRA</sequence>
<dbReference type="Pfam" id="PF01161">
    <property type="entry name" value="PBP"/>
    <property type="match status" value="1"/>
</dbReference>
<evidence type="ECO:0000313" key="2">
    <source>
        <dbReference type="Proteomes" id="UP000198374"/>
    </source>
</evidence>
<dbReference type="RefSeq" id="WP_089108108.1">
    <property type="nucleotide sequence ID" value="NZ_BCMF01000001.1"/>
</dbReference>